<comment type="caution">
    <text evidence="7">The sequence shown here is derived from an EMBL/GenBank/DDBJ whole genome shotgun (WGS) entry which is preliminary data.</text>
</comment>
<protein>
    <submittedName>
        <fullName evidence="7">Keratin, type II cytoskeletal 8-like</fullName>
    </submittedName>
</protein>
<dbReference type="GO" id="GO:0005615">
    <property type="term" value="C:extracellular space"/>
    <property type="evidence" value="ECO:0007669"/>
    <property type="project" value="TreeGrafter"/>
</dbReference>
<evidence type="ECO:0000313" key="8">
    <source>
        <dbReference type="Proteomes" id="UP000727407"/>
    </source>
</evidence>
<dbReference type="OrthoDB" id="2441647at2759"/>
<evidence type="ECO:0000256" key="2">
    <source>
        <dbReference type="ARBA" id="ARBA00023054"/>
    </source>
</evidence>
<accession>A0A8J4WZ42</accession>
<dbReference type="PROSITE" id="PS51842">
    <property type="entry name" value="IF_ROD_2"/>
    <property type="match status" value="1"/>
</dbReference>
<dbReference type="Gene3D" id="1.20.5.1160">
    <property type="entry name" value="Vasodilator-stimulated phosphoprotein"/>
    <property type="match status" value="1"/>
</dbReference>
<name>A0A8J4WZ42_CLAMG</name>
<proteinExistence type="inferred from homology"/>
<dbReference type="InterPro" id="IPR018039">
    <property type="entry name" value="IF_conserved"/>
</dbReference>
<feature type="coiled-coil region" evidence="5">
    <location>
        <begin position="278"/>
        <end position="351"/>
    </location>
</feature>
<feature type="non-terminal residue" evidence="7">
    <location>
        <position position="401"/>
    </location>
</feature>
<organism evidence="7 8">
    <name type="scientific">Clarias magur</name>
    <name type="common">Asian catfish</name>
    <name type="synonym">Macropteronotus magur</name>
    <dbReference type="NCBI Taxonomy" id="1594786"/>
    <lineage>
        <taxon>Eukaryota</taxon>
        <taxon>Metazoa</taxon>
        <taxon>Chordata</taxon>
        <taxon>Craniata</taxon>
        <taxon>Vertebrata</taxon>
        <taxon>Euteleostomi</taxon>
        <taxon>Actinopterygii</taxon>
        <taxon>Neopterygii</taxon>
        <taxon>Teleostei</taxon>
        <taxon>Ostariophysi</taxon>
        <taxon>Siluriformes</taxon>
        <taxon>Clariidae</taxon>
        <taxon>Clarias</taxon>
    </lineage>
</organism>
<dbReference type="InterPro" id="IPR032444">
    <property type="entry name" value="Keratin_2_head"/>
</dbReference>
<dbReference type="InterPro" id="IPR039008">
    <property type="entry name" value="IF_rod_dom"/>
</dbReference>
<dbReference type="SUPFAM" id="SSF64593">
    <property type="entry name" value="Intermediate filament protein, coiled coil region"/>
    <property type="match status" value="2"/>
</dbReference>
<dbReference type="GO" id="GO:0031424">
    <property type="term" value="P:keratinization"/>
    <property type="evidence" value="ECO:0007669"/>
    <property type="project" value="TreeGrafter"/>
</dbReference>
<dbReference type="SMART" id="SM01391">
    <property type="entry name" value="Filament"/>
    <property type="match status" value="1"/>
</dbReference>
<evidence type="ECO:0000259" key="6">
    <source>
        <dbReference type="PROSITE" id="PS51842"/>
    </source>
</evidence>
<dbReference type="Gene3D" id="1.20.5.170">
    <property type="match status" value="1"/>
</dbReference>
<keyword evidence="8" id="KW-1185">Reference proteome</keyword>
<dbReference type="AlphaFoldDB" id="A0A8J4WZ42"/>
<dbReference type="PANTHER" id="PTHR45616">
    <property type="entry name" value="GATA-TYPE DOMAIN-CONTAINING PROTEIN"/>
    <property type="match status" value="1"/>
</dbReference>
<comment type="similarity">
    <text evidence="3 4">Belongs to the intermediate filament family.</text>
</comment>
<dbReference type="PANTHER" id="PTHR45616:SF9">
    <property type="entry name" value="KERATIN, TYPE II CYTOSKELETAL 8-RELATED"/>
    <property type="match status" value="1"/>
</dbReference>
<evidence type="ECO:0000256" key="4">
    <source>
        <dbReference type="RuleBase" id="RU000685"/>
    </source>
</evidence>
<keyword evidence="1 4" id="KW-0403">Intermediate filament</keyword>
<dbReference type="PROSITE" id="PS00226">
    <property type="entry name" value="IF_ROD_1"/>
    <property type="match status" value="1"/>
</dbReference>
<gene>
    <name evidence="7" type="ORF">DAT39_012142</name>
</gene>
<dbReference type="PRINTS" id="PR01276">
    <property type="entry name" value="TYPE2KERATIN"/>
</dbReference>
<dbReference type="GO" id="GO:0045109">
    <property type="term" value="P:intermediate filament organization"/>
    <property type="evidence" value="ECO:0007669"/>
    <property type="project" value="TreeGrafter"/>
</dbReference>
<dbReference type="InterPro" id="IPR003054">
    <property type="entry name" value="Keratin_II"/>
</dbReference>
<dbReference type="Proteomes" id="UP000727407">
    <property type="component" value="Unassembled WGS sequence"/>
</dbReference>
<dbReference type="GO" id="GO:0045095">
    <property type="term" value="C:keratin filament"/>
    <property type="evidence" value="ECO:0007669"/>
    <property type="project" value="InterPro"/>
</dbReference>
<dbReference type="Pfam" id="PF00038">
    <property type="entry name" value="Filament"/>
    <property type="match status" value="1"/>
</dbReference>
<evidence type="ECO:0000256" key="5">
    <source>
        <dbReference type="SAM" id="Coils"/>
    </source>
</evidence>
<dbReference type="Pfam" id="PF16208">
    <property type="entry name" value="Keratin_2_head"/>
    <property type="match status" value="1"/>
</dbReference>
<keyword evidence="2 5" id="KW-0175">Coiled coil</keyword>
<dbReference type="GO" id="GO:0030280">
    <property type="term" value="F:structural constituent of skin epidermis"/>
    <property type="evidence" value="ECO:0007669"/>
    <property type="project" value="TreeGrafter"/>
</dbReference>
<feature type="coiled-coil region" evidence="5">
    <location>
        <begin position="73"/>
        <end position="114"/>
    </location>
</feature>
<sequence>MSSRITTKRNVSNFSSCSVGSYGPNRTIPRTGNTYYGLGNQYTMGSSISSVVVDKSLLEPLQLDLDPNIYAIREKEKNQIKTLNDRFASFINKVRHLEQQNTMLETKLQLLQNEPQKDSNVEALFKMYISSLQAQLHTLQSSQDFLKADLERTHSLVNEHKSKYEEELNKRYTAENDFVCMKRDFDSGYLSRANLEVELSLLQQELEFLKSLYAEELQELQEQLQETSVVVEVDNCRQLDMDQVVKEVKRQYEDVSARSRHEAEAWYKRKFELASSQAEQQATEMKRAKSEMDELNRRIVRLRADLSAVKMEYNNKNEQIKEAERSGHEAVLKAQQEIKKLEAALQKNKQKMAKQVFEYQNLMNVRLALDIEIATYRKLLEGEENRIGQDSVVYVQTVPTT</sequence>
<dbReference type="Gene3D" id="1.20.5.500">
    <property type="entry name" value="Single helix bin"/>
    <property type="match status" value="1"/>
</dbReference>
<dbReference type="FunFam" id="1.20.5.1160:FF:000001">
    <property type="entry name" value="Keratin type II"/>
    <property type="match status" value="1"/>
</dbReference>
<dbReference type="EMBL" id="QNUK01000209">
    <property type="protein sequence ID" value="KAF5898139.1"/>
    <property type="molecule type" value="Genomic_DNA"/>
</dbReference>
<reference evidence="7" key="1">
    <citation type="submission" date="2020-07" db="EMBL/GenBank/DDBJ databases">
        <title>Clarias magur genome sequencing, assembly and annotation.</title>
        <authorList>
            <person name="Kushwaha B."/>
            <person name="Kumar R."/>
            <person name="Das P."/>
            <person name="Joshi C.G."/>
            <person name="Kumar D."/>
            <person name="Nagpure N.S."/>
            <person name="Pandey M."/>
            <person name="Agarwal S."/>
            <person name="Srivastava S."/>
            <person name="Singh M."/>
            <person name="Sahoo L."/>
            <person name="Jayasankar P."/>
            <person name="Meher P.K."/>
            <person name="Koringa P.G."/>
            <person name="Iquebal M.A."/>
            <person name="Das S.P."/>
            <person name="Bit A."/>
            <person name="Patnaik S."/>
            <person name="Patel N."/>
            <person name="Shah T.M."/>
            <person name="Hinsu A."/>
            <person name="Jena J.K."/>
        </authorList>
    </citation>
    <scope>NUCLEOTIDE SEQUENCE</scope>
    <source>
        <strain evidence="7">CIFAMagur01</strain>
        <tissue evidence="7">Testis</tissue>
    </source>
</reference>
<feature type="coiled-coil region" evidence="5">
    <location>
        <begin position="192"/>
        <end position="230"/>
    </location>
</feature>
<feature type="domain" description="IF rod" evidence="6">
    <location>
        <begin position="76"/>
        <end position="387"/>
    </location>
</feature>
<evidence type="ECO:0000313" key="7">
    <source>
        <dbReference type="EMBL" id="KAF5898139.1"/>
    </source>
</evidence>
<evidence type="ECO:0000256" key="3">
    <source>
        <dbReference type="ARBA" id="ARBA00061646"/>
    </source>
</evidence>
<dbReference type="FunFam" id="1.20.5.500:FF:000001">
    <property type="entry name" value="Type II keratin 23"/>
    <property type="match status" value="1"/>
</dbReference>
<evidence type="ECO:0000256" key="1">
    <source>
        <dbReference type="ARBA" id="ARBA00022754"/>
    </source>
</evidence>